<dbReference type="AlphaFoldDB" id="A0A246KTZ7"/>
<protein>
    <submittedName>
        <fullName evidence="4">Heavy metal-responsive transcriptional regulator</fullName>
    </submittedName>
</protein>
<organism evidence="4 5">
    <name type="scientific">Stenotrophomonas pavanii</name>
    <dbReference type="NCBI Taxonomy" id="487698"/>
    <lineage>
        <taxon>Bacteria</taxon>
        <taxon>Pseudomonadati</taxon>
        <taxon>Pseudomonadota</taxon>
        <taxon>Gammaproteobacteria</taxon>
        <taxon>Lysobacterales</taxon>
        <taxon>Lysobacteraceae</taxon>
        <taxon>Stenotrophomonas</taxon>
    </lineage>
</organism>
<dbReference type="Proteomes" id="UP000197904">
    <property type="component" value="Unassembled WGS sequence"/>
</dbReference>
<dbReference type="PANTHER" id="PTHR30204">
    <property type="entry name" value="REDOX-CYCLING DRUG-SENSING TRANSCRIPTIONAL ACTIVATOR SOXR"/>
    <property type="match status" value="1"/>
</dbReference>
<dbReference type="Gene3D" id="1.10.1660.10">
    <property type="match status" value="1"/>
</dbReference>
<feature type="domain" description="HTH merR-type" evidence="2">
    <location>
        <begin position="1"/>
        <end position="69"/>
    </location>
</feature>
<dbReference type="InterPro" id="IPR047057">
    <property type="entry name" value="MerR_fam"/>
</dbReference>
<keyword evidence="1" id="KW-0238">DNA-binding</keyword>
<dbReference type="RefSeq" id="WP_049469354.1">
    <property type="nucleotide sequence ID" value="NZ_AP024684.1"/>
</dbReference>
<evidence type="ECO:0000256" key="1">
    <source>
        <dbReference type="ARBA" id="ARBA00023125"/>
    </source>
</evidence>
<evidence type="ECO:0000313" key="6">
    <source>
        <dbReference type="Proteomes" id="UP000825066"/>
    </source>
</evidence>
<dbReference type="SMART" id="SM00422">
    <property type="entry name" value="HTH_MERR"/>
    <property type="match status" value="1"/>
</dbReference>
<dbReference type="Proteomes" id="UP000825066">
    <property type="component" value="Chromosome"/>
</dbReference>
<dbReference type="Pfam" id="PF13411">
    <property type="entry name" value="MerR_1"/>
    <property type="match status" value="1"/>
</dbReference>
<proteinExistence type="predicted"/>
<name>A0A246KTZ7_9GAMM</name>
<dbReference type="EMBL" id="NIXP01000132">
    <property type="protein sequence ID" value="OWR28209.1"/>
    <property type="molecule type" value="Genomic_DNA"/>
</dbReference>
<gene>
    <name evidence="4" type="ORF">CEE55_19285</name>
    <name evidence="3" type="ORF">STNY_R25840</name>
</gene>
<dbReference type="PANTHER" id="PTHR30204:SF92">
    <property type="entry name" value="HTH-TYPE TRANSCRIPTIONAL REGULATOR ZNTR"/>
    <property type="match status" value="1"/>
</dbReference>
<evidence type="ECO:0000313" key="3">
    <source>
        <dbReference type="EMBL" id="BCX44385.1"/>
    </source>
</evidence>
<reference evidence="3 6" key="2">
    <citation type="submission" date="2021-05" db="EMBL/GenBank/DDBJ databases">
        <title>Complete Genome Sequence of Stenotrophomonas pavanii strain Y.</title>
        <authorList>
            <person name="Dohra H."/>
            <person name="Mohad Din A.R.J."/>
            <person name="Suzuki K."/>
            <person name="Fatma A."/>
            <person name="Honjyo M."/>
            <person name="Nishimura T."/>
            <person name="Moriuch R."/>
            <person name="Masuda K."/>
            <person name="Minoura A."/>
            <person name="Tashiro Y."/>
            <person name="Futamata H."/>
        </authorList>
    </citation>
    <scope>NUCLEOTIDE SEQUENCE [LARGE SCALE GENOMIC DNA]</scope>
    <source>
        <strain evidence="3">Berkeley</strain>
        <strain evidence="6">Y</strain>
    </source>
</reference>
<dbReference type="InterPro" id="IPR009061">
    <property type="entry name" value="DNA-bd_dom_put_sf"/>
</dbReference>
<dbReference type="CDD" id="cd04770">
    <property type="entry name" value="HTH_HMRTR"/>
    <property type="match status" value="1"/>
</dbReference>
<dbReference type="PROSITE" id="PS50937">
    <property type="entry name" value="HTH_MERR_2"/>
    <property type="match status" value="1"/>
</dbReference>
<dbReference type="GeneID" id="93705830"/>
<dbReference type="EMBL" id="AP024684">
    <property type="protein sequence ID" value="BCX44385.1"/>
    <property type="molecule type" value="Genomic_DNA"/>
</dbReference>
<sequence length="132" mass="14606">MNIGQLARQAGVPIDTVRYYERQQLLPTAARSAGGYRIFTEQDLRRLRFIRRAKTLGFTLEEIADLLALSDGHPHDMGGVRDTAQARLQDIAHRMAELQRMHTALSQLVAACPGHGTLDECPILAALSDDTP</sequence>
<dbReference type="InterPro" id="IPR000551">
    <property type="entry name" value="MerR-type_HTH_dom"/>
</dbReference>
<dbReference type="GO" id="GO:0003677">
    <property type="term" value="F:DNA binding"/>
    <property type="evidence" value="ECO:0007669"/>
    <property type="project" value="UniProtKB-KW"/>
</dbReference>
<evidence type="ECO:0000313" key="4">
    <source>
        <dbReference type="EMBL" id="OWR28209.1"/>
    </source>
</evidence>
<dbReference type="PRINTS" id="PR00040">
    <property type="entry name" value="HTHMERR"/>
</dbReference>
<dbReference type="SUPFAM" id="SSF46955">
    <property type="entry name" value="Putative DNA-binding domain"/>
    <property type="match status" value="1"/>
</dbReference>
<dbReference type="GO" id="GO:0003700">
    <property type="term" value="F:DNA-binding transcription factor activity"/>
    <property type="evidence" value="ECO:0007669"/>
    <property type="project" value="InterPro"/>
</dbReference>
<evidence type="ECO:0000259" key="2">
    <source>
        <dbReference type="PROSITE" id="PS50937"/>
    </source>
</evidence>
<evidence type="ECO:0000313" key="5">
    <source>
        <dbReference type="Proteomes" id="UP000197904"/>
    </source>
</evidence>
<keyword evidence="6" id="KW-1185">Reference proteome</keyword>
<accession>A0A246KTZ7</accession>
<reference evidence="4 5" key="1">
    <citation type="submission" date="2017-06" db="EMBL/GenBank/DDBJ databases">
        <authorList>
            <person name="Kim H.J."/>
            <person name="Triplett B.A."/>
        </authorList>
    </citation>
    <scope>NUCLEOTIDE SEQUENCE [LARGE SCALE GENOMIC DNA]</scope>
    <source>
        <strain evidence="4 5">S18795</strain>
    </source>
</reference>